<feature type="signal peptide" evidence="1">
    <location>
        <begin position="1"/>
        <end position="20"/>
    </location>
</feature>
<sequence>MNQLVLAFGIVCLLQEKIEAIISGFDTKTQAILTAYDSLLADTSKNADTAFTPFISAISAAETYISGDGAAFGAALAQLTYTGISDELTDAFQRVLNGLGDLKSKTGAVKTAIAAAINGAPDGAVTEVGLRQFLSLKMMYDLLKSATTLRAYLPLVTYILQTAKENVVEADTFLMSLKNTLNTDVSSVAAQFASGISAKTAEIKTEVATRFAADASSADSIDSAISAMTGINAATKYADLTASITVLKNLFTSASLSAQTTSMGSAFASITSSLGALITSLQAAVSVNDNALVISLVNTLVGNDEYGRYCYHKYKDLVKGLFDQGFDAGWQCVDKELLRLEHLRITLNLVIDLLVADFEDVTAQVGVCNQLTNADNLNTCVSALATFYTELFKATKDKIAVVYQLAIDEATAVENRLLICFQLVNLDTSITQVAAIANNLAICSVRGPTGTD</sequence>
<reference evidence="3" key="1">
    <citation type="submission" date="2013-09" db="EMBL/GenBank/DDBJ databases">
        <title>The Genome Sequence of Anopheles maculatus species B.</title>
        <authorList>
            <consortium name="The Broad Institute Genomics Platform"/>
            <person name="Neafsey D.E."/>
            <person name="Besansky N."/>
            <person name="Howell P."/>
            <person name="Walton C."/>
            <person name="Young S.K."/>
            <person name="Zeng Q."/>
            <person name="Gargeya S."/>
            <person name="Fitzgerald M."/>
            <person name="Haas B."/>
            <person name="Abouelleil A."/>
            <person name="Allen A.W."/>
            <person name="Alvarado L."/>
            <person name="Arachchi H.M."/>
            <person name="Berlin A.M."/>
            <person name="Chapman S.B."/>
            <person name="Gainer-Dewar J."/>
            <person name="Goldberg J."/>
            <person name="Griggs A."/>
            <person name="Gujja S."/>
            <person name="Hansen M."/>
            <person name="Howarth C."/>
            <person name="Imamovic A."/>
            <person name="Ireland A."/>
            <person name="Larimer J."/>
            <person name="McCowan C."/>
            <person name="Murphy C."/>
            <person name="Pearson M."/>
            <person name="Poon T.W."/>
            <person name="Priest M."/>
            <person name="Roberts A."/>
            <person name="Saif S."/>
            <person name="Shea T."/>
            <person name="Sisk P."/>
            <person name="Sykes S."/>
            <person name="Wortman J."/>
            <person name="Nusbaum C."/>
            <person name="Birren B."/>
        </authorList>
    </citation>
    <scope>NUCLEOTIDE SEQUENCE [LARGE SCALE GENOMIC DNA]</scope>
    <source>
        <strain evidence="3">maculatus3</strain>
    </source>
</reference>
<dbReference type="EnsemblMetazoa" id="AMAM004856-RA">
    <property type="protein sequence ID" value="AMAM004856-PA"/>
    <property type="gene ID" value="AMAM004856"/>
</dbReference>
<protein>
    <recommendedName>
        <fullName evidence="4">Protein TsetseEP domain-containing protein</fullName>
    </recommendedName>
</protein>
<dbReference type="VEuPathDB" id="VectorBase:AMAM004856"/>
<keyword evidence="3" id="KW-1185">Reference proteome</keyword>
<keyword evidence="1" id="KW-0732">Signal</keyword>
<reference evidence="2" key="2">
    <citation type="submission" date="2020-05" db="UniProtKB">
        <authorList>
            <consortium name="EnsemblMetazoa"/>
        </authorList>
    </citation>
    <scope>IDENTIFICATION</scope>
    <source>
        <strain evidence="2">maculatus3</strain>
    </source>
</reference>
<evidence type="ECO:0000313" key="3">
    <source>
        <dbReference type="Proteomes" id="UP000075901"/>
    </source>
</evidence>
<organism evidence="2 3">
    <name type="scientific">Anopheles maculatus</name>
    <dbReference type="NCBI Taxonomy" id="74869"/>
    <lineage>
        <taxon>Eukaryota</taxon>
        <taxon>Metazoa</taxon>
        <taxon>Ecdysozoa</taxon>
        <taxon>Arthropoda</taxon>
        <taxon>Hexapoda</taxon>
        <taxon>Insecta</taxon>
        <taxon>Pterygota</taxon>
        <taxon>Neoptera</taxon>
        <taxon>Endopterygota</taxon>
        <taxon>Diptera</taxon>
        <taxon>Nematocera</taxon>
        <taxon>Culicoidea</taxon>
        <taxon>Culicidae</taxon>
        <taxon>Anophelinae</taxon>
        <taxon>Anopheles</taxon>
        <taxon>Anopheles maculatus group</taxon>
    </lineage>
</organism>
<evidence type="ECO:0008006" key="4">
    <source>
        <dbReference type="Google" id="ProtNLM"/>
    </source>
</evidence>
<dbReference type="AlphaFoldDB" id="A0A182SDZ8"/>
<evidence type="ECO:0000313" key="2">
    <source>
        <dbReference type="EnsemblMetazoa" id="AMAM004856-PA"/>
    </source>
</evidence>
<feature type="chain" id="PRO_5008135718" description="Protein TsetseEP domain-containing protein" evidence="1">
    <location>
        <begin position="21"/>
        <end position="452"/>
    </location>
</feature>
<name>A0A182SDZ8_9DIPT</name>
<evidence type="ECO:0000256" key="1">
    <source>
        <dbReference type="SAM" id="SignalP"/>
    </source>
</evidence>
<dbReference type="Proteomes" id="UP000075901">
    <property type="component" value="Unassembled WGS sequence"/>
</dbReference>
<proteinExistence type="predicted"/>
<accession>A0A182SDZ8</accession>